<dbReference type="Pfam" id="PF03706">
    <property type="entry name" value="LPG_synthase_TM"/>
    <property type="match status" value="1"/>
</dbReference>
<proteinExistence type="predicted"/>
<accession>A0A285P063</accession>
<evidence type="ECO:0000256" key="5">
    <source>
        <dbReference type="ARBA" id="ARBA00023136"/>
    </source>
</evidence>
<keyword evidence="4 6" id="KW-1133">Transmembrane helix</keyword>
<feature type="transmembrane region" description="Helical" evidence="6">
    <location>
        <begin position="268"/>
        <end position="290"/>
    </location>
</feature>
<evidence type="ECO:0000313" key="7">
    <source>
        <dbReference type="EMBL" id="SNZ15115.1"/>
    </source>
</evidence>
<dbReference type="RefSeq" id="WP_096602557.1">
    <property type="nucleotide sequence ID" value="NZ_OBEN01000007.1"/>
</dbReference>
<protein>
    <recommendedName>
        <fullName evidence="9">Lysylphosphatidylglycerol synthase TM region</fullName>
    </recommendedName>
</protein>
<dbReference type="NCBIfam" id="TIGR00374">
    <property type="entry name" value="flippase-like domain"/>
    <property type="match status" value="1"/>
</dbReference>
<evidence type="ECO:0000313" key="8">
    <source>
        <dbReference type="Proteomes" id="UP000218627"/>
    </source>
</evidence>
<comment type="subcellular location">
    <subcellularLocation>
        <location evidence="1">Cell membrane</location>
        <topology evidence="1">Multi-pass membrane protein</topology>
    </subcellularLocation>
</comment>
<dbReference type="PANTHER" id="PTHR37693:SF1">
    <property type="entry name" value="INTEGRAL MEMBRANE PROTEIN"/>
    <property type="match status" value="1"/>
</dbReference>
<evidence type="ECO:0000256" key="6">
    <source>
        <dbReference type="SAM" id="Phobius"/>
    </source>
</evidence>
<dbReference type="OrthoDB" id="1493331at2"/>
<evidence type="ECO:0000256" key="2">
    <source>
        <dbReference type="ARBA" id="ARBA00022475"/>
    </source>
</evidence>
<dbReference type="PANTHER" id="PTHR37693">
    <property type="entry name" value="PHOSPHATIDYLGLYCEROL LYSYLTRANSFERASE"/>
    <property type="match status" value="1"/>
</dbReference>
<feature type="transmembrane region" description="Helical" evidence="6">
    <location>
        <begin position="237"/>
        <end position="256"/>
    </location>
</feature>
<evidence type="ECO:0008006" key="9">
    <source>
        <dbReference type="Google" id="ProtNLM"/>
    </source>
</evidence>
<feature type="transmembrane region" description="Helical" evidence="6">
    <location>
        <begin position="6"/>
        <end position="24"/>
    </location>
</feature>
<name>A0A285P063_9AQUI</name>
<evidence type="ECO:0000256" key="1">
    <source>
        <dbReference type="ARBA" id="ARBA00004651"/>
    </source>
</evidence>
<keyword evidence="5 6" id="KW-0472">Membrane</keyword>
<keyword evidence="8" id="KW-1185">Reference proteome</keyword>
<evidence type="ECO:0000256" key="3">
    <source>
        <dbReference type="ARBA" id="ARBA00022692"/>
    </source>
</evidence>
<sequence length="321" mass="36260">MYKSIFYGSIITVCIIIATALYILKKTFPKDIISVFFLLEKRYLLFAMLSMFFYHTFDNIRLFVLSRAMGLRYSFLYGYVISLINTFGATVTPAHVGGEFISIYTLMRKGGRLHKVMSVVTMKTITGMSFFILALPITLYEMFKNPSQAKDLFELIAVVLLLTAVIYIFLRVFFKKNSNNGKFISKVKNIFKRYVVAMKIFLRDKKIYILGAVVSSILLYICFLLVGVFLVKAFNTSADPLSVFLHQLLLVYALFISPTPGGSGVGELGALSVFAPFLEPLLVGVFALLWRFLSQYLSAIFGGILLSILLLIDAKKFKHEA</sequence>
<feature type="transmembrane region" description="Helical" evidence="6">
    <location>
        <begin position="152"/>
        <end position="174"/>
    </location>
</feature>
<feature type="transmembrane region" description="Helical" evidence="6">
    <location>
        <begin position="76"/>
        <end position="96"/>
    </location>
</feature>
<feature type="transmembrane region" description="Helical" evidence="6">
    <location>
        <begin position="207"/>
        <end position="231"/>
    </location>
</feature>
<feature type="transmembrane region" description="Helical" evidence="6">
    <location>
        <begin position="296"/>
        <end position="314"/>
    </location>
</feature>
<organism evidence="7 8">
    <name type="scientific">Hydrogenobacter hydrogenophilus</name>
    <dbReference type="NCBI Taxonomy" id="35835"/>
    <lineage>
        <taxon>Bacteria</taxon>
        <taxon>Pseudomonadati</taxon>
        <taxon>Aquificota</taxon>
        <taxon>Aquificia</taxon>
        <taxon>Aquificales</taxon>
        <taxon>Aquificaceae</taxon>
        <taxon>Hydrogenobacter</taxon>
    </lineage>
</organism>
<feature type="transmembrane region" description="Helical" evidence="6">
    <location>
        <begin position="44"/>
        <end position="64"/>
    </location>
</feature>
<dbReference type="GO" id="GO:0005886">
    <property type="term" value="C:plasma membrane"/>
    <property type="evidence" value="ECO:0007669"/>
    <property type="project" value="UniProtKB-SubCell"/>
</dbReference>
<feature type="transmembrane region" description="Helical" evidence="6">
    <location>
        <begin position="116"/>
        <end position="140"/>
    </location>
</feature>
<keyword evidence="3 6" id="KW-0812">Transmembrane</keyword>
<reference evidence="8" key="1">
    <citation type="submission" date="2017-09" db="EMBL/GenBank/DDBJ databases">
        <authorList>
            <person name="Varghese N."/>
            <person name="Submissions S."/>
        </authorList>
    </citation>
    <scope>NUCLEOTIDE SEQUENCE [LARGE SCALE GENOMIC DNA]</scope>
    <source>
        <strain evidence="8">DSM 2913</strain>
    </source>
</reference>
<dbReference type="EMBL" id="OBEN01000007">
    <property type="protein sequence ID" value="SNZ15115.1"/>
    <property type="molecule type" value="Genomic_DNA"/>
</dbReference>
<dbReference type="AlphaFoldDB" id="A0A285P063"/>
<keyword evidence="2" id="KW-1003">Cell membrane</keyword>
<dbReference type="Proteomes" id="UP000218627">
    <property type="component" value="Unassembled WGS sequence"/>
</dbReference>
<gene>
    <name evidence="7" type="ORF">SAMN06265353_1290</name>
</gene>
<evidence type="ECO:0000256" key="4">
    <source>
        <dbReference type="ARBA" id="ARBA00022989"/>
    </source>
</evidence>
<dbReference type="InterPro" id="IPR022791">
    <property type="entry name" value="L-PG_synthase/AglD"/>
</dbReference>